<evidence type="ECO:0000256" key="2">
    <source>
        <dbReference type="ARBA" id="ARBA00022450"/>
    </source>
</evidence>
<feature type="domain" description="Carrier" evidence="5">
    <location>
        <begin position="938"/>
        <end position="1012"/>
    </location>
</feature>
<dbReference type="InterPro" id="IPR045851">
    <property type="entry name" value="AMP-bd_C_sf"/>
</dbReference>
<dbReference type="InterPro" id="IPR025110">
    <property type="entry name" value="AMP-bd_C"/>
</dbReference>
<evidence type="ECO:0000256" key="1">
    <source>
        <dbReference type="ARBA" id="ARBA00001957"/>
    </source>
</evidence>
<keyword evidence="3" id="KW-0597">Phosphoprotein</keyword>
<dbReference type="InterPro" id="IPR001242">
    <property type="entry name" value="Condensation_dom"/>
</dbReference>
<dbReference type="PANTHER" id="PTHR45527">
    <property type="entry name" value="NONRIBOSOMAL PEPTIDE SYNTHETASE"/>
    <property type="match status" value="1"/>
</dbReference>
<reference evidence="6 7" key="1">
    <citation type="submission" date="2021-03" db="EMBL/GenBank/DDBJ databases">
        <title>Enterococcal diversity collection.</title>
        <authorList>
            <person name="Gilmore M.S."/>
            <person name="Schwartzman J."/>
            <person name="Van Tyne D."/>
            <person name="Martin M."/>
            <person name="Earl A.M."/>
            <person name="Manson A.L."/>
            <person name="Straub T."/>
            <person name="Salamzade R."/>
            <person name="Saavedra J."/>
            <person name="Lebreton F."/>
            <person name="Prichula J."/>
            <person name="Schaufler K."/>
            <person name="Gaca A."/>
            <person name="Sgardioli B."/>
            <person name="Wagenaar J."/>
            <person name="Strong T."/>
        </authorList>
    </citation>
    <scope>NUCLEOTIDE SEQUENCE [LARGE SCALE GENOMIC DNA]</scope>
    <source>
        <strain evidence="6 7">MJM16</strain>
    </source>
</reference>
<dbReference type="Proteomes" id="UP000664495">
    <property type="component" value="Unassembled WGS sequence"/>
</dbReference>
<dbReference type="InterPro" id="IPR042099">
    <property type="entry name" value="ANL_N_sf"/>
</dbReference>
<dbReference type="PROSITE" id="PS00455">
    <property type="entry name" value="AMP_BINDING"/>
    <property type="match status" value="1"/>
</dbReference>
<dbReference type="Gene3D" id="3.30.559.30">
    <property type="entry name" value="Nonribosomal peptide synthetase, condensation domain"/>
    <property type="match status" value="2"/>
</dbReference>
<dbReference type="NCBIfam" id="TIGR01733">
    <property type="entry name" value="AA-adenyl-dom"/>
    <property type="match status" value="1"/>
</dbReference>
<sequence>MERYKMSPNQKRIFTLVESQRDSTLYNIPSLYEVEKEMNTEKLQMALLKLIQRHESLRTRFEVVDDNFLQIIEDKPKLDFQKIDIDEISTDQIFKDFTKPFNIQATPLFRVKQIICKEKQYLFLDFHHLISDGESMVIIQSELMDLYNGKKLVKQSYQYKHYSSWINKYDKSKAEKFWLNEFLHWNQSEVIVPDFPRENANEVGKEISLILPTHISRQIREFCKKNSKSSQVFWLAAVVGFLKKIGDHEDITLGLPVMGRDRNEFMDIIGMFVNTTVIRNANSQKIKFLDLIDDLEMKLYKILDFQSYPFDQLVEISGNRFEKYRNSLFDIMFNYQKIWPSIPNHENMLCPVEMETTNSKFDLTINIVEKEDQIIIGFEYKTGLFKKERVSKMLEQFSTFVEKLLVNEKSYLANLDLLSEEEMKIITASNDTKRTCSEKSVVEIFEEKVQLRKNEIAIEYDQEKITYGELNLYVNGLAKILIEKGVKTGDRIILRFERSFEMIISILAVLKVKAVFVPIDPEHPIDRVEYIIKDCKAKLMLSNLVKENRKDIDEILVQKDAIKKTDNPSFHYSQNLSSYIIYTSGTTGSPKGVEIMNTGIVNLAEWLSNFGHFSYETEMLQNFNYVFDGSIFEIFAPLLFGAKLILMDDDSRKDPEKLLNLIQNRQIIMVPSMFRALIEYAIEMGEEEKLNGFEHIYLGGEPLSRDILDKYLASGGKCIHRISNCYGPTEGTVCVTAKNFKNWNNEEISIGKPIDNTEIYIIHNDSICNIGSPGEICISGAGLAIGYVNQPNLTEKKFVELPMLGTKRVYKTGDIGYWTQDGDIICQGRKDEQVKLRGYRIELGEIDSQIRKIDNVQDSISRIYQENDILVSYIVPKKNKKVALSEKDIKNQLKQTLPKYMIPNRIVFLDNYPMNASGKVNYKALKVPSMKIEEKSFRPLNIVEGVIAEVFEEVLSISRLKYDDDFFDLGGDSIKAIRVVSKLRIKGYSVKVFEILQNSKVFELAKVAKKVSRKFEQHEVIGHVEQSPIQKSFFEKKMKNPNHFNQSIVLESTENLNSRYLKIILKELTIHHDVFRSIFPNNKQEIKPLSSGVFYEFQKFEVPNKENFDSFVYDHSNQVQKSMDIESGPLLKGILFKSKGKNLFVVICHHLIIDGISWGIIVEDIETMYGQLSNGWQLSLPDKTSSVVEWSKSLLSYGESLNGTEEISFWRRENEKIIRPNQFKTNLYKKNKIQHIPMILNKNETHFLMREVTKFFGAELNHILLTALLTAIQQIGNLGSISLNLEGHGRDQISKNVSIDRTVGWFTTIYPLSIDELTGKIERDIHTVKKKYQLLSKKGIHYGLISKNDKSSSWKEPFITYNFNGETSTTSMKDSGQVFRENDISAGDNVDEGNMFSTGITVNGLIENGQLVVVVSTIQAEYFLKSAEELQSEFFKQIRKIISYVEDLNVNDVKEEFENHSKIVSDQVLKMFVPNKMQMFYLENSTFSFESIKFNTKKTVEDIFQIINNIVENQDVFRFVFNDTYKAMELRRLNPIFSPSFLDLSIVDDVSKTNDVENFKDYLIELVNSNEKSTFLSSIGLIRTCQYEYELLFYVHHAVWDKMSRFILEDNLINNLNDECRENLKDYYFYNQKIIEANYDNNRLIDTAKIFVESYRNGQADLFSKFENRMIQLELEDSSFSAIDSDPWKFVGKVLRKYLESSDQWDRKNHIVPMLFVYEDRRVFHKELTNTIGLFADILPFVLKLEEDDESVNIEELVGLKRKNKINYYELLSKITESQNDFLKKVPTVNFQIGYGTSKDEISQIFDDESNQENTSPQIIFTRYEDTLVIMYPDINVNRSKFKNAVKKITQEVK</sequence>
<keyword evidence="2" id="KW-0596">Phosphopantetheine</keyword>
<dbReference type="InterPro" id="IPR023213">
    <property type="entry name" value="CAT-like_dom_sf"/>
</dbReference>
<name>A0ABS3HN77_9ENTE</name>
<dbReference type="RefSeq" id="WP_207110637.1">
    <property type="nucleotide sequence ID" value="NZ_JAFLVR010000078.1"/>
</dbReference>
<proteinExistence type="predicted"/>
<dbReference type="InterPro" id="IPR010071">
    <property type="entry name" value="AA_adenyl_dom"/>
</dbReference>
<dbReference type="Pfam" id="PF00501">
    <property type="entry name" value="AMP-binding"/>
    <property type="match status" value="1"/>
</dbReference>
<dbReference type="Pfam" id="PF00550">
    <property type="entry name" value="PP-binding"/>
    <property type="match status" value="1"/>
</dbReference>
<dbReference type="PANTHER" id="PTHR45527:SF1">
    <property type="entry name" value="FATTY ACID SYNTHASE"/>
    <property type="match status" value="1"/>
</dbReference>
<dbReference type="InterPro" id="IPR009081">
    <property type="entry name" value="PP-bd_ACP"/>
</dbReference>
<evidence type="ECO:0000256" key="4">
    <source>
        <dbReference type="ARBA" id="ARBA00023194"/>
    </source>
</evidence>
<dbReference type="Gene3D" id="3.30.559.10">
    <property type="entry name" value="Chloramphenicol acetyltransferase-like domain"/>
    <property type="match status" value="2"/>
</dbReference>
<dbReference type="EMBL" id="JAFLVR010000078">
    <property type="protein sequence ID" value="MBO0454911.1"/>
    <property type="molecule type" value="Genomic_DNA"/>
</dbReference>
<dbReference type="InterPro" id="IPR006162">
    <property type="entry name" value="Ppantetheine_attach_site"/>
</dbReference>
<organism evidence="6 7">
    <name type="scientific">Candidatus Enterococcus murrayae</name>
    <dbReference type="NCBI Taxonomy" id="2815321"/>
    <lineage>
        <taxon>Bacteria</taxon>
        <taxon>Bacillati</taxon>
        <taxon>Bacillota</taxon>
        <taxon>Bacilli</taxon>
        <taxon>Lactobacillales</taxon>
        <taxon>Enterococcaceae</taxon>
        <taxon>Enterococcus</taxon>
    </lineage>
</organism>
<keyword evidence="7" id="KW-1185">Reference proteome</keyword>
<keyword evidence="4" id="KW-0045">Antibiotic biosynthesis</keyword>
<dbReference type="SUPFAM" id="SSF47336">
    <property type="entry name" value="ACP-like"/>
    <property type="match status" value="1"/>
</dbReference>
<comment type="cofactor">
    <cofactor evidence="1">
        <name>pantetheine 4'-phosphate</name>
        <dbReference type="ChEBI" id="CHEBI:47942"/>
    </cofactor>
</comment>
<protein>
    <submittedName>
        <fullName evidence="6">Amino acid adenylation domain-containing protein</fullName>
    </submittedName>
</protein>
<evidence type="ECO:0000313" key="6">
    <source>
        <dbReference type="EMBL" id="MBO0454911.1"/>
    </source>
</evidence>
<dbReference type="Gene3D" id="3.40.50.12780">
    <property type="entry name" value="N-terminal domain of ligase-like"/>
    <property type="match status" value="1"/>
</dbReference>
<dbReference type="Gene3D" id="1.10.1200.10">
    <property type="entry name" value="ACP-like"/>
    <property type="match status" value="1"/>
</dbReference>
<dbReference type="InterPro" id="IPR036736">
    <property type="entry name" value="ACP-like_sf"/>
</dbReference>
<evidence type="ECO:0000259" key="5">
    <source>
        <dbReference type="PROSITE" id="PS50075"/>
    </source>
</evidence>
<dbReference type="CDD" id="cd05930">
    <property type="entry name" value="A_NRPS"/>
    <property type="match status" value="1"/>
</dbReference>
<evidence type="ECO:0000256" key="3">
    <source>
        <dbReference type="ARBA" id="ARBA00022553"/>
    </source>
</evidence>
<evidence type="ECO:0000313" key="7">
    <source>
        <dbReference type="Proteomes" id="UP000664495"/>
    </source>
</evidence>
<dbReference type="SUPFAM" id="SSF52777">
    <property type="entry name" value="CoA-dependent acyltransferases"/>
    <property type="match status" value="5"/>
</dbReference>
<accession>A0ABS3HN77</accession>
<gene>
    <name evidence="6" type="ORF">JZO85_21825</name>
</gene>
<dbReference type="PROSITE" id="PS00012">
    <property type="entry name" value="PHOSPHOPANTETHEINE"/>
    <property type="match status" value="1"/>
</dbReference>
<dbReference type="Pfam" id="PF00668">
    <property type="entry name" value="Condensation"/>
    <property type="match status" value="2"/>
</dbReference>
<dbReference type="Pfam" id="PF13193">
    <property type="entry name" value="AMP-binding_C"/>
    <property type="match status" value="1"/>
</dbReference>
<dbReference type="PROSITE" id="PS50075">
    <property type="entry name" value="CARRIER"/>
    <property type="match status" value="1"/>
</dbReference>
<dbReference type="SUPFAM" id="SSF56801">
    <property type="entry name" value="Acetyl-CoA synthetase-like"/>
    <property type="match status" value="1"/>
</dbReference>
<comment type="caution">
    <text evidence="6">The sequence shown here is derived from an EMBL/GenBank/DDBJ whole genome shotgun (WGS) entry which is preliminary data.</text>
</comment>
<dbReference type="Gene3D" id="3.30.300.30">
    <property type="match status" value="1"/>
</dbReference>
<dbReference type="InterPro" id="IPR000873">
    <property type="entry name" value="AMP-dep_synth/lig_dom"/>
</dbReference>
<dbReference type="InterPro" id="IPR020845">
    <property type="entry name" value="AMP-binding_CS"/>
</dbReference>